<gene>
    <name evidence="1" type="ORF">BCL57_002640</name>
    <name evidence="2" type="ORF">SAMN04489721_1534</name>
</gene>
<evidence type="ECO:0000313" key="3">
    <source>
        <dbReference type="Proteomes" id="UP000199482"/>
    </source>
</evidence>
<evidence type="ECO:0000313" key="4">
    <source>
        <dbReference type="Proteomes" id="UP000893823"/>
    </source>
</evidence>
<accession>A0A1H1T9X7</accession>
<evidence type="ECO:0000313" key="2">
    <source>
        <dbReference type="EMBL" id="SDS56826.1"/>
    </source>
</evidence>
<sequence length="70" mass="7562">MNTATLSPGSGLVAGWAVRTGLDLAGWGLRRATRRTDRELQLSRLEARATAEAALAARDELIRRAGYLPL</sequence>
<dbReference type="EMBL" id="LT629755">
    <property type="protein sequence ID" value="SDS56826.1"/>
    <property type="molecule type" value="Genomic_DNA"/>
</dbReference>
<dbReference type="RefSeq" id="WP_092670664.1">
    <property type="nucleotide sequence ID" value="NZ_BMDN01000004.1"/>
</dbReference>
<dbReference type="STRING" id="589382.SAMN04489721_1534"/>
<dbReference type="OrthoDB" id="5008106at2"/>
<name>A0A1H1T9X7_9MICO</name>
<reference evidence="2" key="1">
    <citation type="submission" date="2016-10" db="EMBL/GenBank/DDBJ databases">
        <authorList>
            <person name="de Groot N.N."/>
        </authorList>
    </citation>
    <scope>NUCLEOTIDE SEQUENCE [LARGE SCALE GENOMIC DNA]</scope>
    <source>
        <strain evidence="2">CPCC 202695</strain>
    </source>
</reference>
<protein>
    <submittedName>
        <fullName evidence="2">Uncharacterized protein</fullName>
    </submittedName>
</protein>
<evidence type="ECO:0000313" key="1">
    <source>
        <dbReference type="EMBL" id="MCP2368467.1"/>
    </source>
</evidence>
<dbReference type="AlphaFoldDB" id="A0A1H1T9X7"/>
<dbReference type="EMBL" id="SODL02000004">
    <property type="protein sequence ID" value="MCP2368467.1"/>
    <property type="molecule type" value="Genomic_DNA"/>
</dbReference>
<proteinExistence type="predicted"/>
<keyword evidence="4" id="KW-1185">Reference proteome</keyword>
<reference evidence="1" key="3">
    <citation type="submission" date="2022-06" db="EMBL/GenBank/DDBJ databases">
        <title>Genomic Encyclopedia of Type Strains, Phase III (KMG-III): the genomes of soil and plant-associated and newly described type strains.</title>
        <authorList>
            <person name="Whitman W."/>
        </authorList>
    </citation>
    <scope>NUCLEOTIDE SEQUENCE</scope>
    <source>
        <strain evidence="1">CPCC 202695</strain>
    </source>
</reference>
<dbReference type="Proteomes" id="UP000893823">
    <property type="component" value="Unassembled WGS sequence"/>
</dbReference>
<reference evidence="3" key="2">
    <citation type="submission" date="2016-10" db="EMBL/GenBank/DDBJ databases">
        <authorList>
            <person name="Varghese N."/>
            <person name="Submissions S."/>
        </authorList>
    </citation>
    <scope>NUCLEOTIDE SEQUENCE [LARGE SCALE GENOMIC DNA]</scope>
    <source>
        <strain evidence="3">CPCC 202695</strain>
    </source>
</reference>
<dbReference type="Proteomes" id="UP000199482">
    <property type="component" value="Chromosome I"/>
</dbReference>
<organism evidence="2 3">
    <name type="scientific">Agromyces flavus</name>
    <dbReference type="NCBI Taxonomy" id="589382"/>
    <lineage>
        <taxon>Bacteria</taxon>
        <taxon>Bacillati</taxon>
        <taxon>Actinomycetota</taxon>
        <taxon>Actinomycetes</taxon>
        <taxon>Micrococcales</taxon>
        <taxon>Microbacteriaceae</taxon>
        <taxon>Agromyces</taxon>
    </lineage>
</organism>